<protein>
    <recommendedName>
        <fullName evidence="7">DedA family protein</fullName>
    </recommendedName>
</protein>
<feature type="transmembrane region" description="Helical" evidence="2">
    <location>
        <begin position="99"/>
        <end position="121"/>
    </location>
</feature>
<sequence>MMQWVQELPLVPAVAFLYVVIWCRAGATYLVGRGARRAANRGRVAAFLTSPGVSRATALIHRWGAPVVALSFLTVGFQTAANAAAGLTGMPARRYLPALAVGGLAWAVIYATVGLVAVGAWFELFLISPWGAVAVLALVVVLVAVILRHRRRTGGIGAAARALELEAQAEDPAASPAALPEPSASSGDRAAAPRPGSPTPGAQD</sequence>
<evidence type="ECO:0008006" key="7">
    <source>
        <dbReference type="Google" id="ProtNLM"/>
    </source>
</evidence>
<reference evidence="4 6" key="2">
    <citation type="submission" date="2018-08" db="EMBL/GenBank/DDBJ databases">
        <title>Brachybacterium saurashtrense DSM 23186.</title>
        <authorList>
            <person name="Li Y."/>
        </authorList>
    </citation>
    <scope>NUCLEOTIDE SEQUENCE [LARGE SCALE GENOMIC DNA]</scope>
    <source>
        <strain evidence="4 6">DSM 23186</strain>
    </source>
</reference>
<dbReference type="KEGG" id="bsau:DWV08_05950"/>
<organism evidence="4 6">
    <name type="scientific">Brachybacterium saurashtrense</name>
    <dbReference type="NCBI Taxonomy" id="556288"/>
    <lineage>
        <taxon>Bacteria</taxon>
        <taxon>Bacillati</taxon>
        <taxon>Actinomycetota</taxon>
        <taxon>Actinomycetes</taxon>
        <taxon>Micrococcales</taxon>
        <taxon>Dermabacteraceae</taxon>
        <taxon>Brachybacterium</taxon>
    </lineage>
</organism>
<dbReference type="AlphaFoldDB" id="A0A345YMQ2"/>
<evidence type="ECO:0000313" key="4">
    <source>
        <dbReference type="EMBL" id="RRR22042.1"/>
    </source>
</evidence>
<feature type="region of interest" description="Disordered" evidence="1">
    <location>
        <begin position="171"/>
        <end position="204"/>
    </location>
</feature>
<dbReference type="EMBL" id="QSWH01000005">
    <property type="protein sequence ID" value="RRR22042.1"/>
    <property type="molecule type" value="Genomic_DNA"/>
</dbReference>
<name>A0A345YMQ2_9MICO</name>
<dbReference type="EMBL" id="CP031356">
    <property type="protein sequence ID" value="AXK45204.1"/>
    <property type="molecule type" value="Genomic_DNA"/>
</dbReference>
<evidence type="ECO:0000313" key="6">
    <source>
        <dbReference type="Proteomes" id="UP000282185"/>
    </source>
</evidence>
<dbReference type="OrthoDB" id="3426404at2"/>
<evidence type="ECO:0000313" key="5">
    <source>
        <dbReference type="Proteomes" id="UP000254236"/>
    </source>
</evidence>
<gene>
    <name evidence="3" type="ORF">DWV08_05950</name>
    <name evidence="4" type="ORF">DXU92_12125</name>
</gene>
<evidence type="ECO:0000313" key="3">
    <source>
        <dbReference type="EMBL" id="AXK45204.1"/>
    </source>
</evidence>
<keyword evidence="5" id="KW-1185">Reference proteome</keyword>
<dbReference type="Proteomes" id="UP000254236">
    <property type="component" value="Chromosome"/>
</dbReference>
<accession>A0A345YMQ2</accession>
<feature type="transmembrane region" description="Helical" evidence="2">
    <location>
        <begin position="12"/>
        <end position="32"/>
    </location>
</feature>
<keyword evidence="2" id="KW-0472">Membrane</keyword>
<dbReference type="RefSeq" id="WP_115412956.1">
    <property type="nucleotide sequence ID" value="NZ_CP031356.1"/>
</dbReference>
<reference evidence="3 5" key="1">
    <citation type="submission" date="2018-07" db="EMBL/GenBank/DDBJ databases">
        <title>Brachybacterium saurashtrense DSM 23186 genome sequence.</title>
        <authorList>
            <person name="Guo L."/>
        </authorList>
    </citation>
    <scope>NUCLEOTIDE SEQUENCE [LARGE SCALE GENOMIC DNA]</scope>
    <source>
        <strain evidence="3 5">DSM 23186</strain>
    </source>
</reference>
<keyword evidence="2" id="KW-0812">Transmembrane</keyword>
<keyword evidence="2" id="KW-1133">Transmembrane helix</keyword>
<evidence type="ECO:0000256" key="1">
    <source>
        <dbReference type="SAM" id="MobiDB-lite"/>
    </source>
</evidence>
<feature type="compositionally biased region" description="Low complexity" evidence="1">
    <location>
        <begin position="171"/>
        <end position="186"/>
    </location>
</feature>
<proteinExistence type="predicted"/>
<feature type="transmembrane region" description="Helical" evidence="2">
    <location>
        <begin position="127"/>
        <end position="147"/>
    </location>
</feature>
<evidence type="ECO:0000256" key="2">
    <source>
        <dbReference type="SAM" id="Phobius"/>
    </source>
</evidence>
<dbReference type="Proteomes" id="UP000282185">
    <property type="component" value="Unassembled WGS sequence"/>
</dbReference>